<dbReference type="RefSeq" id="WP_187066873.1">
    <property type="nucleotide sequence ID" value="NZ_JACRVF010000002.1"/>
</dbReference>
<dbReference type="Pfam" id="PF04134">
    <property type="entry name" value="DCC1-like"/>
    <property type="match status" value="1"/>
</dbReference>
<sequence>MEEDVKKGQDQVPPPTSKPVMVYDGGCDFCKFWVNRWQRTTADEVNYTPFQQLPETFQGVTRKQFKQSVYLITQYRRLRGAAAVFEVLALGGNDFWNRLYYNVVLADTVFEVGYKLVGNNRNFFFWLTKIFYKDARTVDAQQTTPL</sequence>
<protein>
    <submittedName>
        <fullName evidence="1">DUF393 domain-containing protein</fullName>
    </submittedName>
</protein>
<dbReference type="GO" id="GO:0015035">
    <property type="term" value="F:protein-disulfide reductase activity"/>
    <property type="evidence" value="ECO:0007669"/>
    <property type="project" value="InterPro"/>
</dbReference>
<accession>A0A923SII1</accession>
<evidence type="ECO:0000313" key="1">
    <source>
        <dbReference type="EMBL" id="MBC5992844.1"/>
    </source>
</evidence>
<comment type="caution">
    <text evidence="1">The sequence shown here is derived from an EMBL/GenBank/DDBJ whole genome shotgun (WGS) entry which is preliminary data.</text>
</comment>
<reference evidence="1" key="1">
    <citation type="submission" date="2020-08" db="EMBL/GenBank/DDBJ databases">
        <title>Pontibacter sp. SD6 16S ribosomal RNA gene Genome sequencing and assembly.</title>
        <authorList>
            <person name="Kang M."/>
        </authorList>
    </citation>
    <scope>NUCLEOTIDE SEQUENCE</scope>
    <source>
        <strain evidence="1">SD6</strain>
    </source>
</reference>
<dbReference type="EMBL" id="JACRVF010000002">
    <property type="protein sequence ID" value="MBC5992844.1"/>
    <property type="molecule type" value="Genomic_DNA"/>
</dbReference>
<dbReference type="InterPro" id="IPR007263">
    <property type="entry name" value="DCC1-like"/>
</dbReference>
<dbReference type="Proteomes" id="UP000603640">
    <property type="component" value="Unassembled WGS sequence"/>
</dbReference>
<gene>
    <name evidence="1" type="ORF">H8S84_08365</name>
</gene>
<organism evidence="1 2">
    <name type="scientific">Pontibacter cellulosilyticus</name>
    <dbReference type="NCBI Taxonomy" id="1720253"/>
    <lineage>
        <taxon>Bacteria</taxon>
        <taxon>Pseudomonadati</taxon>
        <taxon>Bacteroidota</taxon>
        <taxon>Cytophagia</taxon>
        <taxon>Cytophagales</taxon>
        <taxon>Hymenobacteraceae</taxon>
        <taxon>Pontibacter</taxon>
    </lineage>
</organism>
<keyword evidence="2" id="KW-1185">Reference proteome</keyword>
<evidence type="ECO:0000313" key="2">
    <source>
        <dbReference type="Proteomes" id="UP000603640"/>
    </source>
</evidence>
<name>A0A923SII1_9BACT</name>
<proteinExistence type="predicted"/>
<dbReference type="AlphaFoldDB" id="A0A923SII1"/>